<evidence type="ECO:0000313" key="9">
    <source>
        <dbReference type="Proteomes" id="UP000298358"/>
    </source>
</evidence>
<dbReference type="InterPro" id="IPR043148">
    <property type="entry name" value="TagF_C"/>
</dbReference>
<evidence type="ECO:0000256" key="5">
    <source>
        <dbReference type="ARBA" id="ARBA00022944"/>
    </source>
</evidence>
<evidence type="ECO:0000256" key="4">
    <source>
        <dbReference type="ARBA" id="ARBA00022679"/>
    </source>
</evidence>
<dbReference type="SUPFAM" id="SSF53756">
    <property type="entry name" value="UDP-Glycosyltransferase/glycogen phosphorylase"/>
    <property type="match status" value="1"/>
</dbReference>
<dbReference type="Proteomes" id="UP000298358">
    <property type="component" value="Unassembled WGS sequence"/>
</dbReference>
<keyword evidence="6" id="KW-0472">Membrane</keyword>
<dbReference type="InterPro" id="IPR051612">
    <property type="entry name" value="Teichoic_Acid_Biosynth"/>
</dbReference>
<evidence type="ECO:0000256" key="7">
    <source>
        <dbReference type="SAM" id="MobiDB-lite"/>
    </source>
</evidence>
<dbReference type="InterPro" id="IPR007554">
    <property type="entry name" value="Glycerophosphate_synth"/>
</dbReference>
<comment type="caution">
    <text evidence="8">The sequence shown here is derived from an EMBL/GenBank/DDBJ whole genome shotgun (WGS) entry which is preliminary data.</text>
</comment>
<protein>
    <submittedName>
        <fullName evidence="8">Glycosyl/glycerophosphate transferase</fullName>
    </submittedName>
</protein>
<gene>
    <name evidence="8" type="ORF">E4U02_03975</name>
</gene>
<feature type="region of interest" description="Disordered" evidence="7">
    <location>
        <begin position="1"/>
        <end position="27"/>
    </location>
</feature>
<sequence length="481" mass="52828">MTSTTTARFDPADPQLVVQGTGARPASATLTGRRAHVTGRITGGGKTWTARFPLRAARWGGPELPLPAGEYALRIDGVEPDAELPLRVLPGLRAMLRGDMLVVGPPIDPIYDGAEAQAALERRYVDHTAPLENAVFFESFYGRGAGCNPLAIDRELARTAPGVIRYWSVVDLSVRVPEGAIAVVEGSPEWWRARSVARLLVVNDWLRRRYSRRKGQTVLQTWHGTPLKRLALHRPGFDPRRAGAVVKESLRWDVLLAQNPYAARILRKAYAFLGRPLWVEGYPRNDVLTTGDAAAVRAELGIAPGERVLLYAPTWRDDRQEIVDFLDPVALASETGSVVLVRGHSRTLLPGHDLEGARVIDVTGYPDTAPLLLAADALITDYSSVMFDFGVTGKPMYFLVPDIEHYRGQLRGFYFDLTAHAPGPVVRTQDELVAALAADPAAHAERYAAWTARFNARDDGRAAERVVARILDRGFVKATGR</sequence>
<dbReference type="Gene3D" id="3.40.50.12580">
    <property type="match status" value="1"/>
</dbReference>
<evidence type="ECO:0000313" key="8">
    <source>
        <dbReference type="EMBL" id="TFU33826.1"/>
    </source>
</evidence>
<dbReference type="RefSeq" id="WP_135113409.1">
    <property type="nucleotide sequence ID" value="NZ_JADGLL010000005.1"/>
</dbReference>
<dbReference type="GO" id="GO:0047355">
    <property type="term" value="F:CDP-glycerol glycerophosphotransferase activity"/>
    <property type="evidence" value="ECO:0007669"/>
    <property type="project" value="InterPro"/>
</dbReference>
<dbReference type="Gene3D" id="3.40.50.11820">
    <property type="match status" value="1"/>
</dbReference>
<dbReference type="PANTHER" id="PTHR37316:SF3">
    <property type="entry name" value="TEICHOIC ACID GLYCEROL-PHOSPHATE TRANSFERASE"/>
    <property type="match status" value="1"/>
</dbReference>
<dbReference type="GO" id="GO:0019350">
    <property type="term" value="P:teichoic acid biosynthetic process"/>
    <property type="evidence" value="ECO:0007669"/>
    <property type="project" value="UniProtKB-KW"/>
</dbReference>
<evidence type="ECO:0000256" key="3">
    <source>
        <dbReference type="ARBA" id="ARBA00022475"/>
    </source>
</evidence>
<evidence type="ECO:0000256" key="1">
    <source>
        <dbReference type="ARBA" id="ARBA00004202"/>
    </source>
</evidence>
<accession>A0A4Y9FX27</accession>
<keyword evidence="4 8" id="KW-0808">Transferase</keyword>
<evidence type="ECO:0000256" key="6">
    <source>
        <dbReference type="ARBA" id="ARBA00023136"/>
    </source>
</evidence>
<dbReference type="PANTHER" id="PTHR37316">
    <property type="entry name" value="TEICHOIC ACID GLYCEROL-PHOSPHATE PRIMASE"/>
    <property type="match status" value="1"/>
</dbReference>
<dbReference type="Pfam" id="PF04464">
    <property type="entry name" value="Glyphos_transf"/>
    <property type="match status" value="1"/>
</dbReference>
<keyword evidence="3" id="KW-1003">Cell membrane</keyword>
<comment type="similarity">
    <text evidence="2">Belongs to the CDP-glycerol glycerophosphotransferase family.</text>
</comment>
<dbReference type="EMBL" id="SPQB01000005">
    <property type="protein sequence ID" value="TFU33826.1"/>
    <property type="molecule type" value="Genomic_DNA"/>
</dbReference>
<organism evidence="8 9">
    <name type="scientific">Microbacterium paludicola</name>
    <dbReference type="NCBI Taxonomy" id="300019"/>
    <lineage>
        <taxon>Bacteria</taxon>
        <taxon>Bacillati</taxon>
        <taxon>Actinomycetota</taxon>
        <taxon>Actinomycetes</taxon>
        <taxon>Micrococcales</taxon>
        <taxon>Microbacteriaceae</taxon>
        <taxon>Microbacterium</taxon>
    </lineage>
</organism>
<dbReference type="InterPro" id="IPR043149">
    <property type="entry name" value="TagF_N"/>
</dbReference>
<dbReference type="AlphaFoldDB" id="A0A4Y9FX27"/>
<comment type="subcellular location">
    <subcellularLocation>
        <location evidence="1">Cell membrane</location>
        <topology evidence="1">Peripheral membrane protein</topology>
    </subcellularLocation>
</comment>
<evidence type="ECO:0000256" key="2">
    <source>
        <dbReference type="ARBA" id="ARBA00010488"/>
    </source>
</evidence>
<keyword evidence="9" id="KW-1185">Reference proteome</keyword>
<proteinExistence type="inferred from homology"/>
<dbReference type="GO" id="GO:0005886">
    <property type="term" value="C:plasma membrane"/>
    <property type="evidence" value="ECO:0007669"/>
    <property type="project" value="UniProtKB-SubCell"/>
</dbReference>
<reference evidence="8 9" key="1">
    <citation type="submission" date="2019-03" db="EMBL/GenBank/DDBJ databases">
        <title>Diversity of the mouse oral microbiome.</title>
        <authorList>
            <person name="Joseph S."/>
            <person name="Aduse-Opoku J."/>
            <person name="Curtis M."/>
            <person name="Wade W."/>
            <person name="Hashim A."/>
        </authorList>
    </citation>
    <scope>NUCLEOTIDE SEQUENCE [LARGE SCALE GENOMIC DNA]</scope>
    <source>
        <strain evidence="8 9">P1012</strain>
    </source>
</reference>
<dbReference type="OrthoDB" id="8549922at2"/>
<name>A0A4Y9FX27_9MICO</name>
<keyword evidence="5" id="KW-0777">Teichoic acid biosynthesis</keyword>